<dbReference type="AlphaFoldDB" id="A0A6V7V3I2"/>
<dbReference type="EMBL" id="CAJEWN010000144">
    <property type="protein sequence ID" value="CAD2168700.1"/>
    <property type="molecule type" value="Genomic_DNA"/>
</dbReference>
<evidence type="ECO:0000313" key="1">
    <source>
        <dbReference type="EMBL" id="CAD2168700.1"/>
    </source>
</evidence>
<sequence length="50" mass="5783">MNNKRDSSLFEEPPSNKKVRLDCDDILSQVLDNNSIQIEELPFDPFTILC</sequence>
<dbReference type="Proteomes" id="UP000580250">
    <property type="component" value="Unassembled WGS sequence"/>
</dbReference>
<reference evidence="1 2" key="1">
    <citation type="submission" date="2020-08" db="EMBL/GenBank/DDBJ databases">
        <authorList>
            <person name="Koutsovoulos G."/>
            <person name="Danchin GJ E."/>
        </authorList>
    </citation>
    <scope>NUCLEOTIDE SEQUENCE [LARGE SCALE GENOMIC DNA]</scope>
</reference>
<evidence type="ECO:0000313" key="2">
    <source>
        <dbReference type="Proteomes" id="UP000580250"/>
    </source>
</evidence>
<proteinExistence type="predicted"/>
<name>A0A6V7V3I2_MELEN</name>
<comment type="caution">
    <text evidence="1">The sequence shown here is derived from an EMBL/GenBank/DDBJ whole genome shotgun (WGS) entry which is preliminary data.</text>
</comment>
<gene>
    <name evidence="1" type="ORF">MENT_LOCUS20082</name>
</gene>
<organism evidence="1 2">
    <name type="scientific">Meloidogyne enterolobii</name>
    <name type="common">Root-knot nematode worm</name>
    <name type="synonym">Meloidogyne mayaguensis</name>
    <dbReference type="NCBI Taxonomy" id="390850"/>
    <lineage>
        <taxon>Eukaryota</taxon>
        <taxon>Metazoa</taxon>
        <taxon>Ecdysozoa</taxon>
        <taxon>Nematoda</taxon>
        <taxon>Chromadorea</taxon>
        <taxon>Rhabditida</taxon>
        <taxon>Tylenchina</taxon>
        <taxon>Tylenchomorpha</taxon>
        <taxon>Tylenchoidea</taxon>
        <taxon>Meloidogynidae</taxon>
        <taxon>Meloidogyninae</taxon>
        <taxon>Meloidogyne</taxon>
    </lineage>
</organism>
<accession>A0A6V7V3I2</accession>
<protein>
    <submittedName>
        <fullName evidence="1">Uncharacterized protein</fullName>
    </submittedName>
</protein>